<name>A0A3S1BNS7_9BACT</name>
<dbReference type="EMBL" id="RIAR02000001">
    <property type="protein sequence ID" value="NSL85355.1"/>
    <property type="molecule type" value="Genomic_DNA"/>
</dbReference>
<evidence type="ECO:0000313" key="2">
    <source>
        <dbReference type="Proteomes" id="UP000281028"/>
    </source>
</evidence>
<dbReference type="Proteomes" id="UP000281028">
    <property type="component" value="Unassembled WGS sequence"/>
</dbReference>
<accession>A0A3S1BNS7</accession>
<proteinExistence type="predicted"/>
<evidence type="ECO:0000313" key="1">
    <source>
        <dbReference type="EMBL" id="NSL85355.1"/>
    </source>
</evidence>
<keyword evidence="1" id="KW-0489">Methyltransferase</keyword>
<dbReference type="InterPro" id="IPR029063">
    <property type="entry name" value="SAM-dependent_MTases_sf"/>
</dbReference>
<protein>
    <submittedName>
        <fullName evidence="1">Methyltransferase domain-containing protein</fullName>
    </submittedName>
</protein>
<dbReference type="AlphaFoldDB" id="A0A3S1BNS7"/>
<dbReference type="OrthoDB" id="64188at2"/>
<dbReference type="CDD" id="cd02440">
    <property type="entry name" value="AdoMet_MTases"/>
    <property type="match status" value="1"/>
</dbReference>
<keyword evidence="2" id="KW-1185">Reference proteome</keyword>
<dbReference type="Gene3D" id="3.40.50.150">
    <property type="entry name" value="Vaccinia Virus protein VP39"/>
    <property type="match status" value="1"/>
</dbReference>
<keyword evidence="1" id="KW-0808">Transferase</keyword>
<dbReference type="SUPFAM" id="SSF53335">
    <property type="entry name" value="S-adenosyl-L-methionine-dependent methyltransferases"/>
    <property type="match status" value="1"/>
</dbReference>
<reference evidence="1" key="1">
    <citation type="submission" date="2020-05" db="EMBL/GenBank/DDBJ databases">
        <title>Chitinophaga laudate sp. nov., isolated from a tropical peat swamp.</title>
        <authorList>
            <person name="Goh C.B.S."/>
            <person name="Lee M.S."/>
            <person name="Parimannan S."/>
            <person name="Pasbakhsh P."/>
            <person name="Yule C.M."/>
            <person name="Rajandas H."/>
            <person name="Loke S."/>
            <person name="Croft L."/>
            <person name="Tan J.B.L."/>
        </authorList>
    </citation>
    <scope>NUCLEOTIDE SEQUENCE</scope>
    <source>
        <strain evidence="1">Mgbs1</strain>
    </source>
</reference>
<comment type="caution">
    <text evidence="1">The sequence shown here is derived from an EMBL/GenBank/DDBJ whole genome shotgun (WGS) entry which is preliminary data.</text>
</comment>
<gene>
    <name evidence="1" type="ORF">ECE50_000830</name>
</gene>
<dbReference type="Pfam" id="PF13489">
    <property type="entry name" value="Methyltransf_23"/>
    <property type="match status" value="1"/>
</dbReference>
<organism evidence="1 2">
    <name type="scientific">Chitinophaga solisilvae</name>
    <dbReference type="NCBI Taxonomy" id="1233460"/>
    <lineage>
        <taxon>Bacteria</taxon>
        <taxon>Pseudomonadati</taxon>
        <taxon>Bacteroidota</taxon>
        <taxon>Chitinophagia</taxon>
        <taxon>Chitinophagales</taxon>
        <taxon>Chitinophagaceae</taxon>
        <taxon>Chitinophaga</taxon>
    </lineage>
</organism>
<sequence length="216" mass="24623">MKAGDKLYVQYGSGPFSAPEGWKNFDSSPTLRLQQLPLMGRILRKRMHVTFHPDVIHGDIISGLPGIAENSCDGIYCSHVLEHLSYTDCLKAIRNTYRILKPGGYFRCVVPDLEVAAKRYIDNLGRQDREANVKFLQETLLGREERKRGLRHIVQSAFGNSEHLFMWDAVSLSHALQQAGFRNIRNCRFNDAPDNMFARVEEEIRFNNAVALEATK</sequence>
<dbReference type="GO" id="GO:0032259">
    <property type="term" value="P:methylation"/>
    <property type="evidence" value="ECO:0007669"/>
    <property type="project" value="UniProtKB-KW"/>
</dbReference>
<dbReference type="GO" id="GO:0008168">
    <property type="term" value="F:methyltransferase activity"/>
    <property type="evidence" value="ECO:0007669"/>
    <property type="project" value="UniProtKB-KW"/>
</dbReference>